<gene>
    <name evidence="2" type="ORF">HPB51_005030</name>
</gene>
<dbReference type="Proteomes" id="UP000821866">
    <property type="component" value="Chromosome 1"/>
</dbReference>
<evidence type="ECO:0000313" key="2">
    <source>
        <dbReference type="EMBL" id="KAH8039091.1"/>
    </source>
</evidence>
<feature type="region of interest" description="Disordered" evidence="1">
    <location>
        <begin position="1"/>
        <end position="56"/>
    </location>
</feature>
<name>A0A9J6EX16_RHIMP</name>
<feature type="compositionally biased region" description="Low complexity" evidence="1">
    <location>
        <begin position="8"/>
        <end position="19"/>
    </location>
</feature>
<accession>A0A9J6EX16</accession>
<proteinExistence type="predicted"/>
<reference evidence="2" key="2">
    <citation type="submission" date="2021-09" db="EMBL/GenBank/DDBJ databases">
        <authorList>
            <person name="Jia N."/>
            <person name="Wang J."/>
            <person name="Shi W."/>
            <person name="Du L."/>
            <person name="Sun Y."/>
            <person name="Zhan W."/>
            <person name="Jiang J."/>
            <person name="Wang Q."/>
            <person name="Zhang B."/>
            <person name="Ji P."/>
            <person name="Sakyi L.B."/>
            <person name="Cui X."/>
            <person name="Yuan T."/>
            <person name="Jiang B."/>
            <person name="Yang W."/>
            <person name="Lam T.T.-Y."/>
            <person name="Chang Q."/>
            <person name="Ding S."/>
            <person name="Wang X."/>
            <person name="Zhu J."/>
            <person name="Ruan X."/>
            <person name="Zhao L."/>
            <person name="Wei J."/>
            <person name="Que T."/>
            <person name="Du C."/>
            <person name="Cheng J."/>
            <person name="Dai P."/>
            <person name="Han X."/>
            <person name="Huang E."/>
            <person name="Gao Y."/>
            <person name="Liu J."/>
            <person name="Shao H."/>
            <person name="Ye R."/>
            <person name="Li L."/>
            <person name="Wei W."/>
            <person name="Wang X."/>
            <person name="Wang C."/>
            <person name="Huo Q."/>
            <person name="Li W."/>
            <person name="Guo W."/>
            <person name="Chen H."/>
            <person name="Chen S."/>
            <person name="Zhou L."/>
            <person name="Zhou L."/>
            <person name="Ni X."/>
            <person name="Tian J."/>
            <person name="Zhou Y."/>
            <person name="Sheng Y."/>
            <person name="Liu T."/>
            <person name="Pan Y."/>
            <person name="Xia L."/>
            <person name="Li J."/>
            <person name="Zhao F."/>
            <person name="Cao W."/>
        </authorList>
    </citation>
    <scope>NUCLEOTIDE SEQUENCE</scope>
    <source>
        <strain evidence="2">Rmic-2018</strain>
        <tissue evidence="2">Larvae</tissue>
    </source>
</reference>
<feature type="compositionally biased region" description="Basic and acidic residues" evidence="1">
    <location>
        <begin position="25"/>
        <end position="49"/>
    </location>
</feature>
<dbReference type="AlphaFoldDB" id="A0A9J6EX16"/>
<comment type="caution">
    <text evidence="2">The sequence shown here is derived from an EMBL/GenBank/DDBJ whole genome shotgun (WGS) entry which is preliminary data.</text>
</comment>
<evidence type="ECO:0000256" key="1">
    <source>
        <dbReference type="SAM" id="MobiDB-lite"/>
    </source>
</evidence>
<evidence type="ECO:0000313" key="3">
    <source>
        <dbReference type="Proteomes" id="UP000821866"/>
    </source>
</evidence>
<reference evidence="2" key="1">
    <citation type="journal article" date="2020" name="Cell">
        <title>Large-Scale Comparative Analyses of Tick Genomes Elucidate Their Genetic Diversity and Vector Capacities.</title>
        <authorList>
            <consortium name="Tick Genome and Microbiome Consortium (TIGMIC)"/>
            <person name="Jia N."/>
            <person name="Wang J."/>
            <person name="Shi W."/>
            <person name="Du L."/>
            <person name="Sun Y."/>
            <person name="Zhan W."/>
            <person name="Jiang J.F."/>
            <person name="Wang Q."/>
            <person name="Zhang B."/>
            <person name="Ji P."/>
            <person name="Bell-Sakyi L."/>
            <person name="Cui X.M."/>
            <person name="Yuan T.T."/>
            <person name="Jiang B.G."/>
            <person name="Yang W.F."/>
            <person name="Lam T.T."/>
            <person name="Chang Q.C."/>
            <person name="Ding S.J."/>
            <person name="Wang X.J."/>
            <person name="Zhu J.G."/>
            <person name="Ruan X.D."/>
            <person name="Zhao L."/>
            <person name="Wei J.T."/>
            <person name="Ye R.Z."/>
            <person name="Que T.C."/>
            <person name="Du C.H."/>
            <person name="Zhou Y.H."/>
            <person name="Cheng J.X."/>
            <person name="Dai P.F."/>
            <person name="Guo W.B."/>
            <person name="Han X.H."/>
            <person name="Huang E.J."/>
            <person name="Li L.F."/>
            <person name="Wei W."/>
            <person name="Gao Y.C."/>
            <person name="Liu J.Z."/>
            <person name="Shao H.Z."/>
            <person name="Wang X."/>
            <person name="Wang C.C."/>
            <person name="Yang T.C."/>
            <person name="Huo Q.B."/>
            <person name="Li W."/>
            <person name="Chen H.Y."/>
            <person name="Chen S.E."/>
            <person name="Zhou L.G."/>
            <person name="Ni X.B."/>
            <person name="Tian J.H."/>
            <person name="Sheng Y."/>
            <person name="Liu T."/>
            <person name="Pan Y.S."/>
            <person name="Xia L.Y."/>
            <person name="Li J."/>
            <person name="Zhao F."/>
            <person name="Cao W.C."/>
        </authorList>
    </citation>
    <scope>NUCLEOTIDE SEQUENCE</scope>
    <source>
        <strain evidence="2">Rmic-2018</strain>
    </source>
</reference>
<organism evidence="2 3">
    <name type="scientific">Rhipicephalus microplus</name>
    <name type="common">Cattle tick</name>
    <name type="synonym">Boophilus microplus</name>
    <dbReference type="NCBI Taxonomy" id="6941"/>
    <lineage>
        <taxon>Eukaryota</taxon>
        <taxon>Metazoa</taxon>
        <taxon>Ecdysozoa</taxon>
        <taxon>Arthropoda</taxon>
        <taxon>Chelicerata</taxon>
        <taxon>Arachnida</taxon>
        <taxon>Acari</taxon>
        <taxon>Parasitiformes</taxon>
        <taxon>Ixodida</taxon>
        <taxon>Ixodoidea</taxon>
        <taxon>Ixodidae</taxon>
        <taxon>Rhipicephalinae</taxon>
        <taxon>Rhipicephalus</taxon>
        <taxon>Boophilus</taxon>
    </lineage>
</organism>
<sequence>MPERLQRVVSKADAVAVSSQLKCSHPNEPKVEGRMIDRQKKEGRGESKHQSKLNVPDNVSDAATFVAVELAAKMGAGLGSSSGQTGPHAKRLREQPEDDAGCGPAQLAHLG</sequence>
<feature type="region of interest" description="Disordered" evidence="1">
    <location>
        <begin position="76"/>
        <end position="111"/>
    </location>
</feature>
<dbReference type="EMBL" id="JABSTU010000001">
    <property type="protein sequence ID" value="KAH8039091.1"/>
    <property type="molecule type" value="Genomic_DNA"/>
</dbReference>
<keyword evidence="3" id="KW-1185">Reference proteome</keyword>
<protein>
    <submittedName>
        <fullName evidence="2">Uncharacterized protein</fullName>
    </submittedName>
</protein>